<keyword evidence="2" id="KW-1185">Reference proteome</keyword>
<dbReference type="RefSeq" id="WP_380000295.1">
    <property type="nucleotide sequence ID" value="NZ_JBHSGN010000128.1"/>
</dbReference>
<organism evidence="1 2">
    <name type="scientific">Dysgonomonas termitidis</name>
    <dbReference type="NCBI Taxonomy" id="1516126"/>
    <lineage>
        <taxon>Bacteria</taxon>
        <taxon>Pseudomonadati</taxon>
        <taxon>Bacteroidota</taxon>
        <taxon>Bacteroidia</taxon>
        <taxon>Bacteroidales</taxon>
        <taxon>Dysgonomonadaceae</taxon>
        <taxon>Dysgonomonas</taxon>
    </lineage>
</organism>
<gene>
    <name evidence="1" type="ORF">ACFO6W_21430</name>
</gene>
<accession>A0ABV9L1X9</accession>
<comment type="caution">
    <text evidence="1">The sequence shown here is derived from an EMBL/GenBank/DDBJ whole genome shotgun (WGS) entry which is preliminary data.</text>
</comment>
<evidence type="ECO:0000313" key="2">
    <source>
        <dbReference type="Proteomes" id="UP001596023"/>
    </source>
</evidence>
<name>A0ABV9L1X9_9BACT</name>
<sequence>MNTKSSDINDIILKASDYDTQAENYCYSLTFDKLGNYNDTVVSINIRIPFKRLHLIYLIPYHVIKAYWNAVIRNINLSRLSSFPDMVASEKEELSKVESFMPLDKINAEAEFPDITI</sequence>
<dbReference type="Proteomes" id="UP001596023">
    <property type="component" value="Unassembled WGS sequence"/>
</dbReference>
<proteinExistence type="predicted"/>
<dbReference type="EMBL" id="JBHSGN010000128">
    <property type="protein sequence ID" value="MFC4676252.1"/>
    <property type="molecule type" value="Genomic_DNA"/>
</dbReference>
<evidence type="ECO:0000313" key="1">
    <source>
        <dbReference type="EMBL" id="MFC4676252.1"/>
    </source>
</evidence>
<reference evidence="2" key="1">
    <citation type="journal article" date="2019" name="Int. J. Syst. Evol. Microbiol.">
        <title>The Global Catalogue of Microorganisms (GCM) 10K type strain sequencing project: providing services to taxonomists for standard genome sequencing and annotation.</title>
        <authorList>
            <consortium name="The Broad Institute Genomics Platform"/>
            <consortium name="The Broad Institute Genome Sequencing Center for Infectious Disease"/>
            <person name="Wu L."/>
            <person name="Ma J."/>
        </authorList>
    </citation>
    <scope>NUCLEOTIDE SEQUENCE [LARGE SCALE GENOMIC DNA]</scope>
    <source>
        <strain evidence="2">CCUG 66188</strain>
    </source>
</reference>
<protein>
    <submittedName>
        <fullName evidence="1">Uncharacterized protein</fullName>
    </submittedName>
</protein>